<evidence type="ECO:0000313" key="3">
    <source>
        <dbReference type="Proteomes" id="UP000236333"/>
    </source>
</evidence>
<protein>
    <submittedName>
        <fullName evidence="2">Uncharacterized protein</fullName>
    </submittedName>
</protein>
<comment type="caution">
    <text evidence="2">The sequence shown here is derived from an EMBL/GenBank/DDBJ whole genome shotgun (WGS) entry which is preliminary data.</text>
</comment>
<feature type="region of interest" description="Disordered" evidence="1">
    <location>
        <begin position="55"/>
        <end position="83"/>
    </location>
</feature>
<sequence>MASQAHKGLGTSQPPTPVTPALNGSTVSSSEANEMARGAEWDVLSRKRQRLWPVVKQRGHQSPHVGRQPVVQPPAARLADGGRDVGGFMPSLVCLHG</sequence>
<gene>
    <name evidence="2" type="ORF">TSOC_006408</name>
</gene>
<proteinExistence type="predicted"/>
<organism evidence="2 3">
    <name type="scientific">Tetrabaena socialis</name>
    <dbReference type="NCBI Taxonomy" id="47790"/>
    <lineage>
        <taxon>Eukaryota</taxon>
        <taxon>Viridiplantae</taxon>
        <taxon>Chlorophyta</taxon>
        <taxon>core chlorophytes</taxon>
        <taxon>Chlorophyceae</taxon>
        <taxon>CS clade</taxon>
        <taxon>Chlamydomonadales</taxon>
        <taxon>Tetrabaenaceae</taxon>
        <taxon>Tetrabaena</taxon>
    </lineage>
</organism>
<dbReference type="AlphaFoldDB" id="A0A2J8A3Q7"/>
<evidence type="ECO:0000256" key="1">
    <source>
        <dbReference type="SAM" id="MobiDB-lite"/>
    </source>
</evidence>
<feature type="compositionally biased region" description="Polar residues" evidence="1">
    <location>
        <begin position="22"/>
        <end position="32"/>
    </location>
</feature>
<reference evidence="2 3" key="1">
    <citation type="journal article" date="2017" name="Mol. Biol. Evol.">
        <title>The 4-celled Tetrabaena socialis nuclear genome reveals the essential components for genetic control of cell number at the origin of multicellularity in the volvocine lineage.</title>
        <authorList>
            <person name="Featherston J."/>
            <person name="Arakaki Y."/>
            <person name="Hanschen E.R."/>
            <person name="Ferris P.J."/>
            <person name="Michod R.E."/>
            <person name="Olson B.J.S.C."/>
            <person name="Nozaki H."/>
            <person name="Durand P.M."/>
        </authorList>
    </citation>
    <scope>NUCLEOTIDE SEQUENCE [LARGE SCALE GENOMIC DNA]</scope>
    <source>
        <strain evidence="2 3">NIES-571</strain>
    </source>
</reference>
<dbReference type="EMBL" id="PGGS01000194">
    <property type="protein sequence ID" value="PNH07147.1"/>
    <property type="molecule type" value="Genomic_DNA"/>
</dbReference>
<evidence type="ECO:0000313" key="2">
    <source>
        <dbReference type="EMBL" id="PNH07147.1"/>
    </source>
</evidence>
<accession>A0A2J8A3Q7</accession>
<keyword evidence="3" id="KW-1185">Reference proteome</keyword>
<name>A0A2J8A3Q7_9CHLO</name>
<dbReference type="Proteomes" id="UP000236333">
    <property type="component" value="Unassembled WGS sequence"/>
</dbReference>
<feature type="region of interest" description="Disordered" evidence="1">
    <location>
        <begin position="1"/>
        <end position="41"/>
    </location>
</feature>